<gene>
    <name evidence="1" type="ORF">BBP83_11050</name>
</gene>
<dbReference type="OrthoDB" id="1425096at2"/>
<proteinExistence type="predicted"/>
<reference evidence="1 2" key="1">
    <citation type="submission" date="2016-07" db="EMBL/GenBank/DDBJ databases">
        <title>Acinetobacter sp. ANC 4603.</title>
        <authorList>
            <person name="Radolfova-Krizova L."/>
            <person name="Nemec A."/>
        </authorList>
    </citation>
    <scope>NUCLEOTIDE SEQUENCE [LARGE SCALE GENOMIC DNA]</scope>
    <source>
        <strain evidence="1 2">ANC 4603</strain>
    </source>
</reference>
<dbReference type="Proteomes" id="UP000186553">
    <property type="component" value="Unassembled WGS sequence"/>
</dbReference>
<keyword evidence="2" id="KW-1185">Reference proteome</keyword>
<organism evidence="1 2">
    <name type="scientific">Acinetobacter celticus</name>
    <dbReference type="NCBI Taxonomy" id="1891224"/>
    <lineage>
        <taxon>Bacteria</taxon>
        <taxon>Pseudomonadati</taxon>
        <taxon>Pseudomonadota</taxon>
        <taxon>Gammaproteobacteria</taxon>
        <taxon>Moraxellales</taxon>
        <taxon>Moraxellaceae</taxon>
        <taxon>Acinetobacter</taxon>
    </lineage>
</organism>
<evidence type="ECO:0000313" key="1">
    <source>
        <dbReference type="EMBL" id="ODA12419.1"/>
    </source>
</evidence>
<dbReference type="AlphaFoldDB" id="A0A1C3CUK6"/>
<accession>A0A1C3CUK6</accession>
<sequence>MLLLEEIFKSRKNEFSEIYNLRIHRGLSWLKKANELDDDLELQFMSLWVALNAIHAQDSTQVENEQNLSQFIQSIFQKDIGAKINHLLWGKLHQPILQLFNNCYVYQEFWDYQNQKITALVCQQGLERKKHKLHTALENKLSVDILQGVFHGLYTLHHQLVQGGATYNSAVNRKQLQDSCRILSSLMPVFILLLLENAQSMDSKKPFYPLVQVC</sequence>
<name>A0A1C3CUK6_9GAMM</name>
<evidence type="ECO:0000313" key="2">
    <source>
        <dbReference type="Proteomes" id="UP000186553"/>
    </source>
</evidence>
<dbReference type="STRING" id="1891224.BBP83_11050"/>
<comment type="caution">
    <text evidence="1">The sequence shown here is derived from an EMBL/GenBank/DDBJ whole genome shotgun (WGS) entry which is preliminary data.</text>
</comment>
<dbReference type="RefSeq" id="WP_068888899.1">
    <property type="nucleotide sequence ID" value="NZ_CBCRUU010000014.1"/>
</dbReference>
<dbReference type="EMBL" id="MBDL01000011">
    <property type="protein sequence ID" value="ODA12419.1"/>
    <property type="molecule type" value="Genomic_DNA"/>
</dbReference>
<protein>
    <submittedName>
        <fullName evidence="1">Uncharacterized protein</fullName>
    </submittedName>
</protein>